<evidence type="ECO:0000313" key="1">
    <source>
        <dbReference type="EMBL" id="MFI0914371.1"/>
    </source>
</evidence>
<dbReference type="Proteomes" id="UP001611162">
    <property type="component" value="Unassembled WGS sequence"/>
</dbReference>
<accession>A0ABW7TDY7</accession>
<dbReference type="RefSeq" id="WP_397614361.1">
    <property type="nucleotide sequence ID" value="NZ_JBIRRB010000011.1"/>
</dbReference>
<evidence type="ECO:0000313" key="2">
    <source>
        <dbReference type="Proteomes" id="UP001611162"/>
    </source>
</evidence>
<reference evidence="1 2" key="1">
    <citation type="submission" date="2024-10" db="EMBL/GenBank/DDBJ databases">
        <title>The Natural Products Discovery Center: Release of the First 8490 Sequenced Strains for Exploring Actinobacteria Biosynthetic Diversity.</title>
        <authorList>
            <person name="Kalkreuter E."/>
            <person name="Kautsar S.A."/>
            <person name="Yang D."/>
            <person name="Bader C.D."/>
            <person name="Teijaro C.N."/>
            <person name="Fluegel L."/>
            <person name="Davis C.M."/>
            <person name="Simpson J.R."/>
            <person name="Lauterbach L."/>
            <person name="Steele A.D."/>
            <person name="Gui C."/>
            <person name="Meng S."/>
            <person name="Li G."/>
            <person name="Viehrig K."/>
            <person name="Ye F."/>
            <person name="Su P."/>
            <person name="Kiefer A.F."/>
            <person name="Nichols A."/>
            <person name="Cepeda A.J."/>
            <person name="Yan W."/>
            <person name="Fan B."/>
            <person name="Jiang Y."/>
            <person name="Adhikari A."/>
            <person name="Zheng C.-J."/>
            <person name="Schuster L."/>
            <person name="Cowan T.M."/>
            <person name="Smanski M.J."/>
            <person name="Chevrette M.G."/>
            <person name="De Carvalho L.P.S."/>
            <person name="Shen B."/>
        </authorList>
    </citation>
    <scope>NUCLEOTIDE SEQUENCE [LARGE SCALE GENOMIC DNA]</scope>
    <source>
        <strain evidence="1 2">NPDC020979</strain>
    </source>
</reference>
<sequence length="98" mass="11404">MSAFFQNSDPIDEVFDRITCDVPMVSPWSTTFDEAEETLREMHPEGFDVEDIGRMAFDSLPEHERAAALDILFYTYWAALQSDRETRARYQRCEGGDR</sequence>
<name>A0ABW7TDY7_9ACTN</name>
<protein>
    <submittedName>
        <fullName evidence="1">Uncharacterized protein</fullName>
    </submittedName>
</protein>
<gene>
    <name evidence="1" type="ORF">ACH4TF_28525</name>
</gene>
<dbReference type="EMBL" id="JBIRRB010000011">
    <property type="protein sequence ID" value="MFI0914371.1"/>
    <property type="molecule type" value="Genomic_DNA"/>
</dbReference>
<organism evidence="1 2">
    <name type="scientific">Streptomyces abikoensis</name>
    <dbReference type="NCBI Taxonomy" id="97398"/>
    <lineage>
        <taxon>Bacteria</taxon>
        <taxon>Bacillati</taxon>
        <taxon>Actinomycetota</taxon>
        <taxon>Actinomycetes</taxon>
        <taxon>Kitasatosporales</taxon>
        <taxon>Streptomycetaceae</taxon>
        <taxon>Streptomyces</taxon>
    </lineage>
</organism>
<proteinExistence type="predicted"/>
<comment type="caution">
    <text evidence="1">The sequence shown here is derived from an EMBL/GenBank/DDBJ whole genome shotgun (WGS) entry which is preliminary data.</text>
</comment>
<keyword evidence="2" id="KW-1185">Reference proteome</keyword>